<dbReference type="SUPFAM" id="SSF53328">
    <property type="entry name" value="Formyltransferase"/>
    <property type="match status" value="1"/>
</dbReference>
<dbReference type="SUPFAM" id="SSF50486">
    <property type="entry name" value="FMT C-terminal domain-like"/>
    <property type="match status" value="1"/>
</dbReference>
<dbReference type="InParanoid" id="A0A0D2HLQ0"/>
<dbReference type="PANTHER" id="PTHR11138">
    <property type="entry name" value="METHIONYL-TRNA FORMYLTRANSFERASE"/>
    <property type="match status" value="1"/>
</dbReference>
<dbReference type="Gene3D" id="3.40.50.12230">
    <property type="match status" value="1"/>
</dbReference>
<feature type="domain" description="Formyl transferase N-terminal" evidence="1">
    <location>
        <begin position="52"/>
        <end position="163"/>
    </location>
</feature>
<dbReference type="EMBL" id="AZAC01000056">
    <property type="protein sequence ID" value="KIX11498.1"/>
    <property type="molecule type" value="Genomic_DNA"/>
</dbReference>
<proteinExistence type="predicted"/>
<dbReference type="Pfam" id="PF00551">
    <property type="entry name" value="Formyl_trans_N"/>
    <property type="match status" value="1"/>
</dbReference>
<dbReference type="GO" id="GO:0004479">
    <property type="term" value="F:methionyl-tRNA formyltransferase activity"/>
    <property type="evidence" value="ECO:0007669"/>
    <property type="project" value="TreeGrafter"/>
</dbReference>
<reference evidence="2 3" key="1">
    <citation type="submission" date="2013-11" db="EMBL/GenBank/DDBJ databases">
        <title>Metagenomic analysis of a methanogenic consortium involved in long chain n-alkane degradation.</title>
        <authorList>
            <person name="Davidova I.A."/>
            <person name="Callaghan A.V."/>
            <person name="Wawrik B."/>
            <person name="Pruitt S."/>
            <person name="Marks C."/>
            <person name="Duncan K.E."/>
            <person name="Suflita J.M."/>
        </authorList>
    </citation>
    <scope>NUCLEOTIDE SEQUENCE [LARGE SCALE GENOMIC DNA]</scope>
    <source>
        <strain evidence="2 3">SPR</strain>
    </source>
</reference>
<dbReference type="AlphaFoldDB" id="A0A0D2HLQ0"/>
<dbReference type="STRING" id="1429043.X474_23495"/>
<comment type="caution">
    <text evidence="2">The sequence shown here is derived from an EMBL/GenBank/DDBJ whole genome shotgun (WGS) entry which is preliminary data.</text>
</comment>
<dbReference type="Proteomes" id="UP000032233">
    <property type="component" value="Unassembled WGS sequence"/>
</dbReference>
<gene>
    <name evidence="2" type="ORF">X474_23495</name>
</gene>
<evidence type="ECO:0000313" key="3">
    <source>
        <dbReference type="Proteomes" id="UP000032233"/>
    </source>
</evidence>
<dbReference type="InterPro" id="IPR011034">
    <property type="entry name" value="Formyl_transferase-like_C_sf"/>
</dbReference>
<dbReference type="InterPro" id="IPR036477">
    <property type="entry name" value="Formyl_transf_N_sf"/>
</dbReference>
<name>A0A0D2HLQ0_9BACT</name>
<dbReference type="OrthoDB" id="9802815at2"/>
<evidence type="ECO:0000313" key="2">
    <source>
        <dbReference type="EMBL" id="KIX11498.1"/>
    </source>
</evidence>
<evidence type="ECO:0000259" key="1">
    <source>
        <dbReference type="Pfam" id="PF00551"/>
    </source>
</evidence>
<organism evidence="2 3">
    <name type="scientific">Dethiosulfatarculus sandiegensis</name>
    <dbReference type="NCBI Taxonomy" id="1429043"/>
    <lineage>
        <taxon>Bacteria</taxon>
        <taxon>Pseudomonadati</taxon>
        <taxon>Thermodesulfobacteriota</taxon>
        <taxon>Desulfarculia</taxon>
        <taxon>Desulfarculales</taxon>
        <taxon>Desulfarculaceae</taxon>
        <taxon>Dethiosulfatarculus</taxon>
    </lineage>
</organism>
<sequence>MVSVVFYGSYPMSLDLLKALDQDSRFELKAVVTAPEQGAGNRPVLDWLSKVPRGYPVFTPHSLSEDKRPAKLLEIECDLVLACAYSLLIPAELRQKADFALNLHPSLLPELRGADPLRWVIWQGGEKTGVSLLELSDRFDGGCIYAQWEYPLDDKTDLGSLYLGLSQLTAAKAPNALFDLVNGMFAPRKQDETQATQAPPFSERQVHSGLSLEEIDRLVRANYPFSPAYFQRAKERYYLGPGRKTQLTGQTGFVARKTKDGFFIEDGKEAYLFSLLKKEGFK</sequence>
<accession>A0A0D2HLQ0</accession>
<protein>
    <recommendedName>
        <fullName evidence="1">Formyl transferase N-terminal domain-containing protein</fullName>
    </recommendedName>
</protein>
<dbReference type="RefSeq" id="WP_044351832.1">
    <property type="nucleotide sequence ID" value="NZ_AZAC01000056.1"/>
</dbReference>
<keyword evidence="3" id="KW-1185">Reference proteome</keyword>
<dbReference type="InterPro" id="IPR002376">
    <property type="entry name" value="Formyl_transf_N"/>
</dbReference>
<dbReference type="PANTHER" id="PTHR11138:SF5">
    <property type="entry name" value="METHIONYL-TRNA FORMYLTRANSFERASE, MITOCHONDRIAL"/>
    <property type="match status" value="1"/>
</dbReference>
<dbReference type="PATRIC" id="fig|1429043.3.peg.4969"/>